<evidence type="ECO:0000313" key="3">
    <source>
        <dbReference type="Proteomes" id="UP000234166"/>
    </source>
</evidence>
<dbReference type="AlphaFoldDB" id="A0AB38DYQ6"/>
<dbReference type="EMBL" id="OCYS01000079">
    <property type="protein sequence ID" value="SON86370.1"/>
    <property type="molecule type" value="Genomic_DNA"/>
</dbReference>
<keyword evidence="4" id="KW-1185">Reference proteome</keyword>
<evidence type="ECO:0000313" key="2">
    <source>
        <dbReference type="EMBL" id="SON86370.1"/>
    </source>
</evidence>
<reference evidence="3 4" key="1">
    <citation type="submission" date="2017-10" db="EMBL/GenBank/DDBJ databases">
        <authorList>
            <person name="Regsiter A."/>
            <person name="William W."/>
        </authorList>
    </citation>
    <scope>NUCLEOTIDE SEQUENCE [LARGE SCALE GENOMIC DNA]</scope>
    <source>
        <strain evidence="1 4">CFBP6984</strain>
        <strain evidence="2 3">CFBP7430</strain>
    </source>
</reference>
<dbReference type="Proteomes" id="UP000234166">
    <property type="component" value="Unassembled WGS sequence"/>
</dbReference>
<comment type="caution">
    <text evidence="2">The sequence shown here is derived from an EMBL/GenBank/DDBJ whole genome shotgun (WGS) entry which is preliminary data.</text>
</comment>
<dbReference type="Proteomes" id="UP000234181">
    <property type="component" value="Unassembled WGS sequence"/>
</dbReference>
<evidence type="ECO:0000313" key="1">
    <source>
        <dbReference type="EMBL" id="SON79403.1"/>
    </source>
</evidence>
<organism evidence="2 3">
    <name type="scientific">Xanthomonas campestris pv. phaseoli</name>
    <dbReference type="NCBI Taxonomy" id="317013"/>
    <lineage>
        <taxon>Bacteria</taxon>
        <taxon>Pseudomonadati</taxon>
        <taxon>Pseudomonadota</taxon>
        <taxon>Gammaproteobacteria</taxon>
        <taxon>Lysobacterales</taxon>
        <taxon>Lysobacteraceae</taxon>
        <taxon>Xanthomonas</taxon>
    </lineage>
</organism>
<protein>
    <submittedName>
        <fullName evidence="2">Uncharacterized protein</fullName>
    </submittedName>
</protein>
<name>A0AB38DYQ6_XANCH</name>
<evidence type="ECO:0000313" key="4">
    <source>
        <dbReference type="Proteomes" id="UP000234181"/>
    </source>
</evidence>
<gene>
    <name evidence="1" type="ORF">XAP6984_310053</name>
    <name evidence="2" type="ORF">XAP7430_260051</name>
</gene>
<accession>A0AB38DYQ6</accession>
<sequence length="91" mass="10159">MPLVHWGSERAVRAHLTAARYAFLAALGELSVLVNMYENRLAFEREGRSAGAADEYVERCRCRRARRQSGVDSMAGANARHDRAGKLLLMP</sequence>
<proteinExistence type="predicted"/>
<dbReference type="EMBL" id="OCYT01000086">
    <property type="protein sequence ID" value="SON79403.1"/>
    <property type="molecule type" value="Genomic_DNA"/>
</dbReference>